<organism evidence="2 3">
    <name type="scientific">Pycnococcus provasolii</name>
    <dbReference type="NCBI Taxonomy" id="41880"/>
    <lineage>
        <taxon>Eukaryota</taxon>
        <taxon>Viridiplantae</taxon>
        <taxon>Chlorophyta</taxon>
        <taxon>Pseudoscourfieldiophyceae</taxon>
        <taxon>Pseudoscourfieldiales</taxon>
        <taxon>Pycnococcaceae</taxon>
        <taxon>Pycnococcus</taxon>
    </lineage>
</organism>
<dbReference type="Gene3D" id="1.25.70.10">
    <property type="entry name" value="Transcription termination factor 3, mitochondrial"/>
    <property type="match status" value="1"/>
</dbReference>
<dbReference type="AlphaFoldDB" id="A0A830HFU0"/>
<proteinExistence type="predicted"/>
<evidence type="ECO:0000313" key="3">
    <source>
        <dbReference type="Proteomes" id="UP000660262"/>
    </source>
</evidence>
<feature type="region of interest" description="Disordered" evidence="1">
    <location>
        <begin position="1"/>
        <end position="49"/>
    </location>
</feature>
<evidence type="ECO:0000256" key="1">
    <source>
        <dbReference type="SAM" id="MobiDB-lite"/>
    </source>
</evidence>
<feature type="compositionally biased region" description="Polar residues" evidence="1">
    <location>
        <begin position="1"/>
        <end position="24"/>
    </location>
</feature>
<comment type="caution">
    <text evidence="2">The sequence shown here is derived from an EMBL/GenBank/DDBJ whole genome shotgun (WGS) entry which is preliminary data.</text>
</comment>
<dbReference type="InterPro" id="IPR038538">
    <property type="entry name" value="MTERF_sf"/>
</dbReference>
<keyword evidence="3" id="KW-1185">Reference proteome</keyword>
<feature type="compositionally biased region" description="Low complexity" evidence="1">
    <location>
        <begin position="25"/>
        <end position="47"/>
    </location>
</feature>
<accession>A0A830HFU0</accession>
<feature type="compositionally biased region" description="Basic and acidic residues" evidence="1">
    <location>
        <begin position="358"/>
        <end position="374"/>
    </location>
</feature>
<dbReference type="InterPro" id="IPR036361">
    <property type="entry name" value="SAP_dom_sf"/>
</dbReference>
<gene>
    <name evidence="2" type="ORF">PPROV_000325500</name>
</gene>
<dbReference type="Gene3D" id="3.30.70.330">
    <property type="match status" value="1"/>
</dbReference>
<feature type="region of interest" description="Disordered" evidence="1">
    <location>
        <begin position="336"/>
        <end position="386"/>
    </location>
</feature>
<reference evidence="2" key="1">
    <citation type="submission" date="2020-10" db="EMBL/GenBank/DDBJ databases">
        <title>Unveiling of a novel bifunctional photoreceptor, Dualchrome1, isolated from a cosmopolitan green alga.</title>
        <authorList>
            <person name="Suzuki S."/>
            <person name="Kawachi M."/>
        </authorList>
    </citation>
    <scope>NUCLEOTIDE SEQUENCE</scope>
    <source>
        <strain evidence="2">NIES 2893</strain>
    </source>
</reference>
<feature type="compositionally biased region" description="Low complexity" evidence="1">
    <location>
        <begin position="336"/>
        <end position="351"/>
    </location>
</feature>
<dbReference type="Gene3D" id="1.10.720.30">
    <property type="entry name" value="SAP domain"/>
    <property type="match status" value="1"/>
</dbReference>
<evidence type="ECO:0000313" key="2">
    <source>
        <dbReference type="EMBL" id="GHP04501.1"/>
    </source>
</evidence>
<evidence type="ECO:0008006" key="4">
    <source>
        <dbReference type="Google" id="ProtNLM"/>
    </source>
</evidence>
<dbReference type="EMBL" id="BNJQ01000008">
    <property type="protein sequence ID" value="GHP04501.1"/>
    <property type="molecule type" value="Genomic_DNA"/>
</dbReference>
<dbReference type="Proteomes" id="UP000660262">
    <property type="component" value="Unassembled WGS sequence"/>
</dbReference>
<protein>
    <recommendedName>
        <fullName evidence="4">SAP domain-containing protein</fullName>
    </recommendedName>
</protein>
<dbReference type="InterPro" id="IPR012677">
    <property type="entry name" value="Nucleotide-bd_a/b_plait_sf"/>
</dbReference>
<sequence>MSMSAATMQCSPSLSQPRTRNKLASSGRSGWSRTRTPSSSRSSHAVGVRGGPVGLRGVCCLPVASDNATSTGSEIPGEAALMQILGEESGKRLFRTDPLRWGAVNAQDMLEVKEAVVEAMQGDAQKALKALNAHPSVLRTRRATDVRESAQVLANAFQDSQEAAARVLDKYPSLLSTPAETMDTANTWLISTFGYLQAQQLIKRDPFMLAQTPEFMAAMTPGGSEDPEKNVWADESVVARDGVARGPSAATRAMEAKQRAEEEEHAAATAARAMIDPNSAPARRSRELTQLKMADLKSLGKLYDVKIGGKKSDLVARLVAYETTDEGAARMEELMAASTASSAESAVQQAQPLGEEGDEKHAATRDGRNEEKRASSPASYRPGITPLVARADGKPFDAVKLLQTLDAMVESSAKRRAIGMSVGAVYRLNLKSLAYKASDADVREVAEQCADMVWNDSVSEMGSDNANVPGGGSAPANEKVKVKFVRVKKDRKTKRALGEATVELECAGAELADAVAAEMRQKRIHGRRVHVDPVQARASAGAFEDAAQEREARCAALSNAVSATYERLALKLPESEGGFASYPFDARSLRVEIDFISGRLLVAGRRHDRVTDEVVSESDETARALTMISEQAHRDGFNTRNPLVRAYRNALDDEVNRRADVELEKSRAKVRDYIGSFDELVGQPLKVRCVGFVDAETRRVEKLPYGTWRFVPKNKFDHDVDWKSSWMKPSEGREAAGILFDVLTPPPPSSDGSPPPTRLPRGFLKRSSFTRSMRFEPGETYQVLLTGVYSGAKSAPLSLTQQTEDFPVALIERYLPELRDGLIEVVDVGRVEGVLTKVVLALGPNARDVAPDVHLEDRRATAGGGSKHDLSKVDPLTRVLSTCGDVVMAVSAEMHREIIDLVPSYDRVEDQVLSLLRMDPAVRQDDLIWSHDNEYNLVVSPEEHRTLVRGAAAHLKLTERMANVSLNLEVDEQRTDVDVLRGGRNFKSKSRY</sequence>
<name>A0A830HFU0_9CHLO</name>